<reference evidence="1 2" key="1">
    <citation type="submission" date="2024-01" db="EMBL/GenBank/DDBJ databases">
        <title>The genomes of 5 underutilized Papilionoideae crops provide insights into root nodulation and disease resistanc.</title>
        <authorList>
            <person name="Jiang F."/>
        </authorList>
    </citation>
    <scope>NUCLEOTIDE SEQUENCE [LARGE SCALE GENOMIC DNA]</scope>
    <source>
        <strain evidence="1">JINMINGXINNONG_FW02</strain>
        <tissue evidence="1">Leaves</tissue>
    </source>
</reference>
<dbReference type="Proteomes" id="UP001374584">
    <property type="component" value="Unassembled WGS sequence"/>
</dbReference>
<gene>
    <name evidence="1" type="ORF">VNO80_15811</name>
</gene>
<comment type="caution">
    <text evidence="1">The sequence shown here is derived from an EMBL/GenBank/DDBJ whole genome shotgun (WGS) entry which is preliminary data.</text>
</comment>
<evidence type="ECO:0000313" key="1">
    <source>
        <dbReference type="EMBL" id="KAK7356538.1"/>
    </source>
</evidence>
<organism evidence="1 2">
    <name type="scientific">Phaseolus coccineus</name>
    <name type="common">Scarlet runner bean</name>
    <name type="synonym">Phaseolus multiflorus</name>
    <dbReference type="NCBI Taxonomy" id="3886"/>
    <lineage>
        <taxon>Eukaryota</taxon>
        <taxon>Viridiplantae</taxon>
        <taxon>Streptophyta</taxon>
        <taxon>Embryophyta</taxon>
        <taxon>Tracheophyta</taxon>
        <taxon>Spermatophyta</taxon>
        <taxon>Magnoliopsida</taxon>
        <taxon>eudicotyledons</taxon>
        <taxon>Gunneridae</taxon>
        <taxon>Pentapetalae</taxon>
        <taxon>rosids</taxon>
        <taxon>fabids</taxon>
        <taxon>Fabales</taxon>
        <taxon>Fabaceae</taxon>
        <taxon>Papilionoideae</taxon>
        <taxon>50 kb inversion clade</taxon>
        <taxon>NPAAA clade</taxon>
        <taxon>indigoferoid/millettioid clade</taxon>
        <taxon>Phaseoleae</taxon>
        <taxon>Phaseolus</taxon>
    </lineage>
</organism>
<proteinExistence type="predicted"/>
<dbReference type="EMBL" id="JAYMYR010000006">
    <property type="protein sequence ID" value="KAK7356538.1"/>
    <property type="molecule type" value="Genomic_DNA"/>
</dbReference>
<sequence>MSFKALPPAQGPTDIQVLNTFHPFTEAIMQVQLPDSLRWSNAEKFNGMSNPNARVKAYFMLANLLTRDQRIHYRLFPYL</sequence>
<keyword evidence="2" id="KW-1185">Reference proteome</keyword>
<accession>A0AAN9R7B7</accession>
<name>A0AAN9R7B7_PHACN</name>
<evidence type="ECO:0000313" key="2">
    <source>
        <dbReference type="Proteomes" id="UP001374584"/>
    </source>
</evidence>
<protein>
    <submittedName>
        <fullName evidence="1">Uncharacterized protein</fullName>
    </submittedName>
</protein>
<dbReference type="AlphaFoldDB" id="A0AAN9R7B7"/>